<proteinExistence type="predicted"/>
<accession>A0AAD3N0E4</accession>
<evidence type="ECO:0000313" key="1">
    <source>
        <dbReference type="EMBL" id="GLD65187.1"/>
    </source>
</evidence>
<dbReference type="AlphaFoldDB" id="A0AAD3N0E4"/>
<reference evidence="1" key="1">
    <citation type="submission" date="2022-08" db="EMBL/GenBank/DDBJ databases">
        <title>Genome sequencing of akame (Lates japonicus).</title>
        <authorList>
            <person name="Hashiguchi Y."/>
            <person name="Takahashi H."/>
        </authorList>
    </citation>
    <scope>NUCLEOTIDE SEQUENCE</scope>
    <source>
        <strain evidence="1">Kochi</strain>
    </source>
</reference>
<protein>
    <submittedName>
        <fullName evidence="1">Fibroblast growth factor 8 isoform X2</fullName>
    </submittedName>
</protein>
<comment type="caution">
    <text evidence="1">The sequence shown here is derived from an EMBL/GenBank/DDBJ whole genome shotgun (WGS) entry which is preliminary data.</text>
</comment>
<dbReference type="EMBL" id="BRZM01000077">
    <property type="protein sequence ID" value="GLD65187.1"/>
    <property type="molecule type" value="Genomic_DNA"/>
</dbReference>
<name>A0AAD3N0E4_LATJO</name>
<sequence>MRPIPSRLSHSVTNCPRLIPHAACKRAEQRTDRVSQKLIRIYQLYSWTMGKYVQVVPPNKKTWLMMEMHGKKPCTLIKRIPNSLCGNKSEV</sequence>
<organism evidence="1 2">
    <name type="scientific">Lates japonicus</name>
    <name type="common">Japanese lates</name>
    <dbReference type="NCBI Taxonomy" id="270547"/>
    <lineage>
        <taxon>Eukaryota</taxon>
        <taxon>Metazoa</taxon>
        <taxon>Chordata</taxon>
        <taxon>Craniata</taxon>
        <taxon>Vertebrata</taxon>
        <taxon>Euteleostomi</taxon>
        <taxon>Actinopterygii</taxon>
        <taxon>Neopterygii</taxon>
        <taxon>Teleostei</taxon>
        <taxon>Neoteleostei</taxon>
        <taxon>Acanthomorphata</taxon>
        <taxon>Carangaria</taxon>
        <taxon>Carangaria incertae sedis</taxon>
        <taxon>Centropomidae</taxon>
        <taxon>Lates</taxon>
    </lineage>
</organism>
<evidence type="ECO:0000313" key="2">
    <source>
        <dbReference type="Proteomes" id="UP001279410"/>
    </source>
</evidence>
<dbReference type="Proteomes" id="UP001279410">
    <property type="component" value="Unassembled WGS sequence"/>
</dbReference>
<keyword evidence="2" id="KW-1185">Reference proteome</keyword>
<gene>
    <name evidence="1" type="ORF">AKAME5_001667100</name>
</gene>